<evidence type="ECO:0000256" key="1">
    <source>
        <dbReference type="ARBA" id="ARBA00022801"/>
    </source>
</evidence>
<dbReference type="InterPro" id="IPR013094">
    <property type="entry name" value="AB_hydrolase_3"/>
</dbReference>
<dbReference type="OrthoDB" id="19653at2759"/>
<dbReference type="PANTHER" id="PTHR48081:SF3">
    <property type="entry name" value="ALPHA_BETA HYDROLASE FOLD-3 DOMAIN-CONTAINING PROTEIN"/>
    <property type="match status" value="1"/>
</dbReference>
<evidence type="ECO:0000259" key="2">
    <source>
        <dbReference type="Pfam" id="PF07859"/>
    </source>
</evidence>
<dbReference type="Gene3D" id="3.40.50.1820">
    <property type="entry name" value="alpha/beta hydrolase"/>
    <property type="match status" value="1"/>
</dbReference>
<dbReference type="SUPFAM" id="SSF53474">
    <property type="entry name" value="alpha/beta-Hydrolases"/>
    <property type="match status" value="1"/>
</dbReference>
<dbReference type="Proteomes" id="UP000757232">
    <property type="component" value="Unassembled WGS sequence"/>
</dbReference>
<dbReference type="AlphaFoldDB" id="A0A9Q5I5D8"/>
<sequence>MAPAQIDKFDQFIATTYEYKTVDGHPIFLDILVPKKIAKAGLDLEERKVKCPVMLYFHAGWLVGGQRDFQPWWSRWILDLMVKHSAIVVTADHRLIPEATCEDVLDDIHDVWDWVRNNLSQVVQMEYAGLQPDLSRILLAGSSAGGYCAFQLALSHYETGARAQGEPKPRAALALYPYVSVRTPYWTEAFTKHIFGTPQLPSSILDDHLASIASVRARTGKQPIVTSVPMLNSEGKFTDRALLAVCAQQHGQILELFGPERDTTPGKRRMFPEDRIIDGRKLPPTVIIHGVQDSISPVEGSDLFVEHLQKYNAIDSLDHGEGKEKVLRYFRLPGEHLFETELRLEEESADWVKDAAGFIDKNWLG</sequence>
<name>A0A9Q5I5D8_SANBA</name>
<feature type="domain" description="Alpha/beta hydrolase fold-3" evidence="2">
    <location>
        <begin position="54"/>
        <end position="188"/>
    </location>
</feature>
<gene>
    <name evidence="3" type="ORF">A7U60_g710</name>
</gene>
<keyword evidence="4" id="KW-1185">Reference proteome</keyword>
<dbReference type="InterPro" id="IPR050300">
    <property type="entry name" value="GDXG_lipolytic_enzyme"/>
</dbReference>
<dbReference type="GO" id="GO:0016787">
    <property type="term" value="F:hydrolase activity"/>
    <property type="evidence" value="ECO:0007669"/>
    <property type="project" value="UniProtKB-KW"/>
</dbReference>
<organism evidence="3 4">
    <name type="scientific">Sanghuangporus baumii</name>
    <name type="common">Phellinus baumii</name>
    <dbReference type="NCBI Taxonomy" id="108892"/>
    <lineage>
        <taxon>Eukaryota</taxon>
        <taxon>Fungi</taxon>
        <taxon>Dikarya</taxon>
        <taxon>Basidiomycota</taxon>
        <taxon>Agaricomycotina</taxon>
        <taxon>Agaricomycetes</taxon>
        <taxon>Hymenochaetales</taxon>
        <taxon>Hymenochaetaceae</taxon>
        <taxon>Sanghuangporus</taxon>
    </lineage>
</organism>
<evidence type="ECO:0000313" key="4">
    <source>
        <dbReference type="Proteomes" id="UP000757232"/>
    </source>
</evidence>
<dbReference type="EMBL" id="LNZH02000046">
    <property type="protein sequence ID" value="OCB91978.1"/>
    <property type="molecule type" value="Genomic_DNA"/>
</dbReference>
<dbReference type="InterPro" id="IPR029058">
    <property type="entry name" value="AB_hydrolase_fold"/>
</dbReference>
<comment type="caution">
    <text evidence="3">The sequence shown here is derived from an EMBL/GenBank/DDBJ whole genome shotgun (WGS) entry which is preliminary data.</text>
</comment>
<keyword evidence="1" id="KW-0378">Hydrolase</keyword>
<accession>A0A9Q5I5D8</accession>
<dbReference type="PANTHER" id="PTHR48081">
    <property type="entry name" value="AB HYDROLASE SUPERFAMILY PROTEIN C4A8.06C"/>
    <property type="match status" value="1"/>
</dbReference>
<dbReference type="Pfam" id="PF07859">
    <property type="entry name" value="Abhydrolase_3"/>
    <property type="match status" value="1"/>
</dbReference>
<evidence type="ECO:0000313" key="3">
    <source>
        <dbReference type="EMBL" id="OCB91978.1"/>
    </source>
</evidence>
<reference evidence="3" key="1">
    <citation type="submission" date="2016-06" db="EMBL/GenBank/DDBJ databases">
        <title>Draft Genome sequence of the fungus Inonotus baumii.</title>
        <authorList>
            <person name="Zhu H."/>
            <person name="Lin W."/>
        </authorList>
    </citation>
    <scope>NUCLEOTIDE SEQUENCE</scope>
    <source>
        <strain evidence="3">821</strain>
    </source>
</reference>
<protein>
    <submittedName>
        <fullName evidence="3">Alpha/beta-hydrolase</fullName>
    </submittedName>
</protein>
<proteinExistence type="predicted"/>